<protein>
    <recommendedName>
        <fullName evidence="3">DUF4276 family protein</fullName>
    </recommendedName>
</protein>
<evidence type="ECO:0000313" key="1">
    <source>
        <dbReference type="EMBL" id="SEQ61977.1"/>
    </source>
</evidence>
<keyword evidence="2" id="KW-1185">Reference proteome</keyword>
<dbReference type="Proteomes" id="UP000199233">
    <property type="component" value="Unassembled WGS sequence"/>
</dbReference>
<dbReference type="EMBL" id="FOFS01000008">
    <property type="protein sequence ID" value="SEQ61977.1"/>
    <property type="molecule type" value="Genomic_DNA"/>
</dbReference>
<name>A0A1H9HI46_9GAMM</name>
<dbReference type="InterPro" id="IPR025455">
    <property type="entry name" value="DUF4276"/>
</dbReference>
<gene>
    <name evidence="1" type="ORF">SAMN04488038_108184</name>
</gene>
<dbReference type="RefSeq" id="WP_093286150.1">
    <property type="nucleotide sequence ID" value="NZ_FOFS01000008.1"/>
</dbReference>
<accession>A0A1H9HI46</accession>
<dbReference type="Pfam" id="PF14103">
    <property type="entry name" value="DUF4276"/>
    <property type="match status" value="1"/>
</dbReference>
<proteinExistence type="predicted"/>
<dbReference type="AlphaFoldDB" id="A0A1H9HI46"/>
<reference evidence="1 2" key="1">
    <citation type="submission" date="2016-10" db="EMBL/GenBank/DDBJ databases">
        <authorList>
            <person name="de Groot N.N."/>
        </authorList>
    </citation>
    <scope>NUCLEOTIDE SEQUENCE [LARGE SCALE GENOMIC DNA]</scope>
    <source>
        <strain evidence="1 2">DSM 25927</strain>
    </source>
</reference>
<evidence type="ECO:0008006" key="3">
    <source>
        <dbReference type="Google" id="ProtNLM"/>
    </source>
</evidence>
<dbReference type="STRING" id="489703.SAMN04488038_108184"/>
<organism evidence="1 2">
    <name type="scientific">Solimonas aquatica</name>
    <dbReference type="NCBI Taxonomy" id="489703"/>
    <lineage>
        <taxon>Bacteria</taxon>
        <taxon>Pseudomonadati</taxon>
        <taxon>Pseudomonadota</taxon>
        <taxon>Gammaproteobacteria</taxon>
        <taxon>Nevskiales</taxon>
        <taxon>Nevskiaceae</taxon>
        <taxon>Solimonas</taxon>
    </lineage>
</organism>
<sequence>MTRLLMLVEGQSEEIFVKQTLTPHLAQHGVFVESPIVLWTKRLPSGGGFRGGVSNWSQILKSLRPLIHDGDAWVSTLLDFYGLPEDFPGLQEALGVGAAHENVAALQARFAAKLNHQRFIPFLALHEFEAWLFSAPDTVEAHFGKAHLADRLRTAVQAAGSPELINHGATTHPKARLHSLVGGYKETSDGPTLLEKIGIAAVRAACPHFDGWLNRLEALGGGVT</sequence>
<dbReference type="OrthoDB" id="9801478at2"/>
<evidence type="ECO:0000313" key="2">
    <source>
        <dbReference type="Proteomes" id="UP000199233"/>
    </source>
</evidence>